<evidence type="ECO:0000256" key="1">
    <source>
        <dbReference type="SAM" id="Phobius"/>
    </source>
</evidence>
<proteinExistence type="predicted"/>
<evidence type="ECO:0000313" key="2">
    <source>
        <dbReference type="EMBL" id="BAC93277.1"/>
    </source>
</evidence>
<keyword evidence="1" id="KW-0472">Membrane</keyword>
<keyword evidence="1" id="KW-1133">Transmembrane helix</keyword>
<dbReference type="HOGENOM" id="CLU_3105293_0_0_6"/>
<sequence length="51" mass="5728">MKEIPIKEQDKMMVIAGGLTRLRPDIANNRLLVSISSIGVFVLTELISLRF</sequence>
<accession>Q7MP51</accession>
<reference evidence="2 3" key="1">
    <citation type="journal article" date="2003" name="Genome Res.">
        <title>Comparative genome analysis of Vibrio vulnificus, a marine pathogen.</title>
        <authorList>
            <person name="Chen C.Y."/>
            <person name="Wu K.M."/>
            <person name="Chang Y.C."/>
            <person name="Chang C.H."/>
            <person name="Tsai H.C."/>
            <person name="Liao T.L."/>
            <person name="Liu Y.M."/>
            <person name="Chen H.J."/>
            <person name="Shen A.B."/>
            <person name="Li J.C."/>
            <person name="Su T.L."/>
            <person name="Shao C.P."/>
            <person name="Lee C.T."/>
            <person name="Hor L.I."/>
            <person name="Tsai S.F."/>
        </authorList>
    </citation>
    <scope>NUCLEOTIDE SEQUENCE [LARGE SCALE GENOMIC DNA]</scope>
    <source>
        <strain evidence="2 3">YJ016</strain>
    </source>
</reference>
<dbReference type="EMBL" id="BA000037">
    <property type="protein sequence ID" value="BAC93277.1"/>
    <property type="molecule type" value="Genomic_DNA"/>
</dbReference>
<gene>
    <name evidence="2" type="ordered locus">VV0513</name>
</gene>
<dbReference type="Proteomes" id="UP000002675">
    <property type="component" value="Chromosome I"/>
</dbReference>
<organism evidence="2 3">
    <name type="scientific">Vibrio vulnificus (strain YJ016)</name>
    <dbReference type="NCBI Taxonomy" id="196600"/>
    <lineage>
        <taxon>Bacteria</taxon>
        <taxon>Pseudomonadati</taxon>
        <taxon>Pseudomonadota</taxon>
        <taxon>Gammaproteobacteria</taxon>
        <taxon>Vibrionales</taxon>
        <taxon>Vibrionaceae</taxon>
        <taxon>Vibrio</taxon>
    </lineage>
</organism>
<feature type="transmembrane region" description="Helical" evidence="1">
    <location>
        <begin position="31"/>
        <end position="49"/>
    </location>
</feature>
<name>Q7MP51_VIBVY</name>
<dbReference type="AlphaFoldDB" id="Q7MP51"/>
<keyword evidence="1" id="KW-0812">Transmembrane</keyword>
<dbReference type="KEGG" id="vvy:VV0513"/>
<evidence type="ECO:0000313" key="3">
    <source>
        <dbReference type="Proteomes" id="UP000002675"/>
    </source>
</evidence>
<protein>
    <submittedName>
        <fullName evidence="2">Uncharacterized protein</fullName>
    </submittedName>
</protein>